<dbReference type="PANTHER" id="PTHR30344">
    <property type="entry name" value="6-PHOSPHOGLUCONOLACTONASE-RELATED"/>
    <property type="match status" value="1"/>
</dbReference>
<dbReference type="InterPro" id="IPR019405">
    <property type="entry name" value="Lactonase_7-beta_prop"/>
</dbReference>
<dbReference type="Proteomes" id="UP001303222">
    <property type="component" value="Unassembled WGS sequence"/>
</dbReference>
<dbReference type="AlphaFoldDB" id="A0AAN6NQF9"/>
<dbReference type="Pfam" id="PF10282">
    <property type="entry name" value="Lactonase"/>
    <property type="match status" value="1"/>
</dbReference>
<keyword evidence="3" id="KW-1185">Reference proteome</keyword>
<organism evidence="2 3">
    <name type="scientific">Pseudoneurospora amorphoporcata</name>
    <dbReference type="NCBI Taxonomy" id="241081"/>
    <lineage>
        <taxon>Eukaryota</taxon>
        <taxon>Fungi</taxon>
        <taxon>Dikarya</taxon>
        <taxon>Ascomycota</taxon>
        <taxon>Pezizomycotina</taxon>
        <taxon>Sordariomycetes</taxon>
        <taxon>Sordariomycetidae</taxon>
        <taxon>Sordariales</taxon>
        <taxon>Sordariaceae</taxon>
        <taxon>Pseudoneurospora</taxon>
    </lineage>
</organism>
<protein>
    <submittedName>
        <fullName evidence="2">Lactonase, 7-bladed beta-propeller-domain-containing protein</fullName>
    </submittedName>
</protein>
<gene>
    <name evidence="2" type="ORF">QBC32DRAFT_347851</name>
</gene>
<evidence type="ECO:0000256" key="1">
    <source>
        <dbReference type="ARBA" id="ARBA00005564"/>
    </source>
</evidence>
<dbReference type="GO" id="GO:0017057">
    <property type="term" value="F:6-phosphogluconolactonase activity"/>
    <property type="evidence" value="ECO:0007669"/>
    <property type="project" value="TreeGrafter"/>
</dbReference>
<dbReference type="SUPFAM" id="SSF75011">
    <property type="entry name" value="3-carboxy-cis,cis-mucoante lactonizing enzyme"/>
    <property type="match status" value="1"/>
</dbReference>
<reference evidence="2" key="1">
    <citation type="journal article" date="2023" name="Mol. Phylogenet. Evol.">
        <title>Genome-scale phylogeny and comparative genomics of the fungal order Sordariales.</title>
        <authorList>
            <person name="Hensen N."/>
            <person name="Bonometti L."/>
            <person name="Westerberg I."/>
            <person name="Brannstrom I.O."/>
            <person name="Guillou S."/>
            <person name="Cros-Aarteil S."/>
            <person name="Calhoun S."/>
            <person name="Haridas S."/>
            <person name="Kuo A."/>
            <person name="Mondo S."/>
            <person name="Pangilinan J."/>
            <person name="Riley R."/>
            <person name="LaButti K."/>
            <person name="Andreopoulos B."/>
            <person name="Lipzen A."/>
            <person name="Chen C."/>
            <person name="Yan M."/>
            <person name="Daum C."/>
            <person name="Ng V."/>
            <person name="Clum A."/>
            <person name="Steindorff A."/>
            <person name="Ohm R.A."/>
            <person name="Martin F."/>
            <person name="Silar P."/>
            <person name="Natvig D.O."/>
            <person name="Lalanne C."/>
            <person name="Gautier V."/>
            <person name="Ament-Velasquez S.L."/>
            <person name="Kruys A."/>
            <person name="Hutchinson M.I."/>
            <person name="Powell A.J."/>
            <person name="Barry K."/>
            <person name="Miller A.N."/>
            <person name="Grigoriev I.V."/>
            <person name="Debuchy R."/>
            <person name="Gladieux P."/>
            <person name="Hiltunen Thoren M."/>
            <person name="Johannesson H."/>
        </authorList>
    </citation>
    <scope>NUCLEOTIDE SEQUENCE</scope>
    <source>
        <strain evidence="2">CBS 626.80</strain>
    </source>
</reference>
<name>A0AAN6NQF9_9PEZI</name>
<dbReference type="Gene3D" id="2.130.10.10">
    <property type="entry name" value="YVTN repeat-like/Quinoprotein amine dehydrogenase"/>
    <property type="match status" value="1"/>
</dbReference>
<evidence type="ECO:0000313" key="2">
    <source>
        <dbReference type="EMBL" id="KAK3949951.1"/>
    </source>
</evidence>
<dbReference type="InterPro" id="IPR050282">
    <property type="entry name" value="Cycloisomerase_2"/>
</dbReference>
<evidence type="ECO:0000313" key="3">
    <source>
        <dbReference type="Proteomes" id="UP001303222"/>
    </source>
</evidence>
<comment type="caution">
    <text evidence="2">The sequence shown here is derived from an EMBL/GenBank/DDBJ whole genome shotgun (WGS) entry which is preliminary data.</text>
</comment>
<dbReference type="PANTHER" id="PTHR30344:SF1">
    <property type="entry name" value="6-PHOSPHOGLUCONOLACTONASE"/>
    <property type="match status" value="1"/>
</dbReference>
<dbReference type="EMBL" id="MU859195">
    <property type="protein sequence ID" value="KAK3949951.1"/>
    <property type="molecule type" value="Genomic_DNA"/>
</dbReference>
<comment type="similarity">
    <text evidence="1">Belongs to the cycloisomerase 2 family.</text>
</comment>
<proteinExistence type="inferred from homology"/>
<accession>A0AAN6NQF9</accession>
<sequence>MLYKSLAAGVIAFGLPTFASATLIFTTSMGANATDPGWLSTIKYADGKLELINKQLSICGVNPSWLEFAGDHIYCLDEDWYSAAAGAAGGALNTLKTTRDGTNLTSVGQPLKTLPGPVSSVRFGQSLKGLAIASYGGNGTQSYDISSPDAPKVVQELTIDNFTPKKDADPQQQLQPRPHHVVLDPTGDFIVAPDLGSDLLRIFKVDKNTLKYVEAKTVPTPDLSGPRHGAFAKVGSETYFYVITERSNEIIGWKVTYNSDGLDFGKELFIIPSHGPGSAALPTTARGAELVISPDSKFLLVSSRFENSLRIPNPEDKELGKVQSDPIINYAIQADGTLKLQQISAAGGINPRHFSISKDGSLVVTALQKDGRVALIKRDVQTGNLTEIAGAVHVGGDTTFARFKEDTNCA</sequence>
<dbReference type="InterPro" id="IPR015943">
    <property type="entry name" value="WD40/YVTN_repeat-like_dom_sf"/>
</dbReference>
<reference evidence="2" key="2">
    <citation type="submission" date="2023-06" db="EMBL/GenBank/DDBJ databases">
        <authorList>
            <consortium name="Lawrence Berkeley National Laboratory"/>
            <person name="Mondo S.J."/>
            <person name="Hensen N."/>
            <person name="Bonometti L."/>
            <person name="Westerberg I."/>
            <person name="Brannstrom I.O."/>
            <person name="Guillou S."/>
            <person name="Cros-Aarteil S."/>
            <person name="Calhoun S."/>
            <person name="Haridas S."/>
            <person name="Kuo A."/>
            <person name="Pangilinan J."/>
            <person name="Riley R."/>
            <person name="Labutti K."/>
            <person name="Andreopoulos B."/>
            <person name="Lipzen A."/>
            <person name="Chen C."/>
            <person name="Yanf M."/>
            <person name="Daum C."/>
            <person name="Ng V."/>
            <person name="Clum A."/>
            <person name="Steindorff A."/>
            <person name="Ohm R."/>
            <person name="Martin F."/>
            <person name="Silar P."/>
            <person name="Natvig D."/>
            <person name="Lalanne C."/>
            <person name="Gautier V."/>
            <person name="Ament-Velasquez S.L."/>
            <person name="Kruys A."/>
            <person name="Hutchinson M.I."/>
            <person name="Powell A.J."/>
            <person name="Barry K."/>
            <person name="Miller A.N."/>
            <person name="Grigoriev I.V."/>
            <person name="Debuchy R."/>
            <person name="Gladieux P."/>
            <person name="Thoren M.H."/>
            <person name="Johannesson H."/>
        </authorList>
    </citation>
    <scope>NUCLEOTIDE SEQUENCE</scope>
    <source>
        <strain evidence="2">CBS 626.80</strain>
    </source>
</reference>